<dbReference type="Proteomes" id="UP001161389">
    <property type="component" value="Unassembled WGS sequence"/>
</dbReference>
<gene>
    <name evidence="1" type="ORF">GCM10007876_29050</name>
</gene>
<dbReference type="EMBL" id="BSNM01000015">
    <property type="protein sequence ID" value="GLQ32426.1"/>
    <property type="molecule type" value="Genomic_DNA"/>
</dbReference>
<accession>A0AA37W9B2</accession>
<dbReference type="AlphaFoldDB" id="A0AA37W9B2"/>
<evidence type="ECO:0000313" key="1">
    <source>
        <dbReference type="EMBL" id="GLQ32426.1"/>
    </source>
</evidence>
<keyword evidence="2" id="KW-1185">Reference proteome</keyword>
<reference evidence="1" key="1">
    <citation type="journal article" date="2014" name="Int. J. Syst. Evol. Microbiol.">
        <title>Complete genome sequence of Corynebacterium casei LMG S-19264T (=DSM 44701T), isolated from a smear-ripened cheese.</title>
        <authorList>
            <consortium name="US DOE Joint Genome Institute (JGI-PGF)"/>
            <person name="Walter F."/>
            <person name="Albersmeier A."/>
            <person name="Kalinowski J."/>
            <person name="Ruckert C."/>
        </authorList>
    </citation>
    <scope>NUCLEOTIDE SEQUENCE</scope>
    <source>
        <strain evidence="1">NBRC 110071</strain>
    </source>
</reference>
<reference evidence="1" key="2">
    <citation type="submission" date="2023-01" db="EMBL/GenBank/DDBJ databases">
        <title>Draft genome sequence of Litoribrevibacter albus strain NBRC 110071.</title>
        <authorList>
            <person name="Sun Q."/>
            <person name="Mori K."/>
        </authorList>
    </citation>
    <scope>NUCLEOTIDE SEQUENCE</scope>
    <source>
        <strain evidence="1">NBRC 110071</strain>
    </source>
</reference>
<name>A0AA37W9B2_9GAMM</name>
<organism evidence="1 2">
    <name type="scientific">Litoribrevibacter albus</name>
    <dbReference type="NCBI Taxonomy" id="1473156"/>
    <lineage>
        <taxon>Bacteria</taxon>
        <taxon>Pseudomonadati</taxon>
        <taxon>Pseudomonadota</taxon>
        <taxon>Gammaproteobacteria</taxon>
        <taxon>Oceanospirillales</taxon>
        <taxon>Oceanospirillaceae</taxon>
        <taxon>Litoribrevibacter</taxon>
    </lineage>
</organism>
<proteinExistence type="predicted"/>
<comment type="caution">
    <text evidence="1">The sequence shown here is derived from an EMBL/GenBank/DDBJ whole genome shotgun (WGS) entry which is preliminary data.</text>
</comment>
<evidence type="ECO:0000313" key="2">
    <source>
        <dbReference type="Proteomes" id="UP001161389"/>
    </source>
</evidence>
<sequence length="55" mass="6307">MVAYGPGSNVEKSKIFKPLSGLDMKRTLLLMGVRLDRFRVEDRSVAEYDRSDLFV</sequence>
<protein>
    <submittedName>
        <fullName evidence="1">Uncharacterized protein</fullName>
    </submittedName>
</protein>